<feature type="compositionally biased region" description="Basic residues" evidence="1">
    <location>
        <begin position="155"/>
        <end position="165"/>
    </location>
</feature>
<dbReference type="Gene3D" id="1.10.10.60">
    <property type="entry name" value="Homeodomain-like"/>
    <property type="match status" value="1"/>
</dbReference>
<feature type="region of interest" description="Disordered" evidence="1">
    <location>
        <begin position="155"/>
        <end position="181"/>
    </location>
</feature>
<sequence>MLLPSAITCDAPLSSQSPHQRPALQQALFASPPASPPPTSLLNSGGGFSNMINTCRSLQSLLASPAPPTVDSASAMAFGAPPENSTAVLNGLGITAAQEPSHEALSLKQLPTPPLTHAPSPFRLRLRPRRTTVAADGSDAGANSIQQRRRIVKRTARGTNNKRRRVHDEETSATTRDNDDVESDLEISGPILEEPFHALPSTTERRSQRIPNEQLCTPTQQMAEPMGPHTPKRARIAPEVLPLGLDRSDYHHLHVTKAERGEEDSGSRHPGTEIVQNEDGEMWSAEDDRILVELVLEKLRLSKQEWNDCARSLGKDRNSVGRRWKSLVMSGEIGVKHRGTRSRGKIHGTWR</sequence>
<feature type="region of interest" description="Disordered" evidence="1">
    <location>
        <begin position="257"/>
        <end position="279"/>
    </location>
</feature>
<dbReference type="InterPro" id="IPR001005">
    <property type="entry name" value="SANT/Myb"/>
</dbReference>
<reference evidence="3" key="1">
    <citation type="submission" date="2022-07" db="EMBL/GenBank/DDBJ databases">
        <title>Draft genome sequence of Zalerion maritima ATCC 34329, a (micro)plastics degrading marine fungus.</title>
        <authorList>
            <person name="Paco A."/>
            <person name="Goncalves M.F.M."/>
            <person name="Rocha-Santos T.A.P."/>
            <person name="Alves A."/>
        </authorList>
    </citation>
    <scope>NUCLEOTIDE SEQUENCE</scope>
    <source>
        <strain evidence="3">ATCC 34329</strain>
    </source>
</reference>
<dbReference type="PROSITE" id="PS50090">
    <property type="entry name" value="MYB_LIKE"/>
    <property type="match status" value="1"/>
</dbReference>
<feature type="region of interest" description="Disordered" evidence="1">
    <location>
        <begin position="1"/>
        <end position="45"/>
    </location>
</feature>
<protein>
    <submittedName>
        <fullName evidence="3">MYB-like protein</fullName>
    </submittedName>
</protein>
<gene>
    <name evidence="3" type="ORF">MKZ38_003320</name>
</gene>
<organism evidence="3 4">
    <name type="scientific">Zalerion maritima</name>
    <dbReference type="NCBI Taxonomy" id="339359"/>
    <lineage>
        <taxon>Eukaryota</taxon>
        <taxon>Fungi</taxon>
        <taxon>Dikarya</taxon>
        <taxon>Ascomycota</taxon>
        <taxon>Pezizomycotina</taxon>
        <taxon>Sordariomycetes</taxon>
        <taxon>Lulworthiomycetidae</taxon>
        <taxon>Lulworthiales</taxon>
        <taxon>Lulworthiaceae</taxon>
        <taxon>Zalerion</taxon>
    </lineage>
</organism>
<evidence type="ECO:0000259" key="2">
    <source>
        <dbReference type="PROSITE" id="PS50090"/>
    </source>
</evidence>
<accession>A0AAD5RNM5</accession>
<dbReference type="Pfam" id="PF13921">
    <property type="entry name" value="Myb_DNA-bind_6"/>
    <property type="match status" value="1"/>
</dbReference>
<name>A0AAD5RNM5_9PEZI</name>
<feature type="compositionally biased region" description="Basic and acidic residues" evidence="1">
    <location>
        <begin position="257"/>
        <end position="271"/>
    </location>
</feature>
<feature type="domain" description="Myb-like" evidence="2">
    <location>
        <begin position="283"/>
        <end position="328"/>
    </location>
</feature>
<evidence type="ECO:0000256" key="1">
    <source>
        <dbReference type="SAM" id="MobiDB-lite"/>
    </source>
</evidence>
<comment type="caution">
    <text evidence="3">The sequence shown here is derived from an EMBL/GenBank/DDBJ whole genome shotgun (WGS) entry which is preliminary data.</text>
</comment>
<dbReference type="EMBL" id="JAKWBI020000202">
    <property type="protein sequence ID" value="KAJ2899270.1"/>
    <property type="molecule type" value="Genomic_DNA"/>
</dbReference>
<evidence type="ECO:0000313" key="4">
    <source>
        <dbReference type="Proteomes" id="UP001201980"/>
    </source>
</evidence>
<evidence type="ECO:0000313" key="3">
    <source>
        <dbReference type="EMBL" id="KAJ2899270.1"/>
    </source>
</evidence>
<keyword evidence="4" id="KW-1185">Reference proteome</keyword>
<proteinExistence type="predicted"/>
<dbReference type="AlphaFoldDB" id="A0AAD5RNM5"/>
<dbReference type="Proteomes" id="UP001201980">
    <property type="component" value="Unassembled WGS sequence"/>
</dbReference>